<feature type="region of interest" description="N-terminal hotdog fold" evidence="8">
    <location>
        <begin position="912"/>
        <end position="1046"/>
    </location>
</feature>
<feature type="active site" description="Proton acceptor; for dehydratase activity" evidence="8">
    <location>
        <position position="944"/>
    </location>
</feature>
<dbReference type="InterPro" id="IPR013149">
    <property type="entry name" value="ADH-like_C"/>
</dbReference>
<dbReference type="FunFam" id="3.40.50.720:FF:000209">
    <property type="entry name" value="Polyketide synthase Pks12"/>
    <property type="match status" value="1"/>
</dbReference>
<dbReference type="Gene3D" id="3.40.50.720">
    <property type="entry name" value="NAD(P)-binding Rossmann-like Domain"/>
    <property type="match status" value="2"/>
</dbReference>
<dbReference type="GO" id="GO:0008270">
    <property type="term" value="F:zinc ion binding"/>
    <property type="evidence" value="ECO:0007669"/>
    <property type="project" value="InterPro"/>
</dbReference>
<dbReference type="SUPFAM" id="SSF53335">
    <property type="entry name" value="S-adenosyl-L-methionine-dependent methyltransferases"/>
    <property type="match status" value="1"/>
</dbReference>
<dbReference type="InterPro" id="IPR013154">
    <property type="entry name" value="ADH-like_N"/>
</dbReference>
<dbReference type="PROSITE" id="PS50075">
    <property type="entry name" value="CARRIER"/>
    <property type="match status" value="1"/>
</dbReference>
<feature type="active site" description="Proton donor; for dehydratase activity" evidence="8">
    <location>
        <position position="1139"/>
    </location>
</feature>
<dbReference type="Pfam" id="PF21089">
    <property type="entry name" value="PKS_DH_N"/>
    <property type="match status" value="1"/>
</dbReference>
<dbReference type="SMART" id="SM00822">
    <property type="entry name" value="PKS_KR"/>
    <property type="match status" value="1"/>
</dbReference>
<dbReference type="InterPro" id="IPR049551">
    <property type="entry name" value="PKS_DH_C"/>
</dbReference>
<dbReference type="SUPFAM" id="SSF50129">
    <property type="entry name" value="GroES-like"/>
    <property type="match status" value="1"/>
</dbReference>
<dbReference type="SUPFAM" id="SSF53901">
    <property type="entry name" value="Thiolase-like"/>
    <property type="match status" value="1"/>
</dbReference>
<evidence type="ECO:0000313" key="14">
    <source>
        <dbReference type="RefSeq" id="XP_033573117.1"/>
    </source>
</evidence>
<dbReference type="InterPro" id="IPR002364">
    <property type="entry name" value="Quin_OxRdtase/zeta-crystal_CS"/>
</dbReference>
<dbReference type="InterPro" id="IPR029063">
    <property type="entry name" value="SAM-dependent_MTases_sf"/>
</dbReference>
<dbReference type="GO" id="GO:0044550">
    <property type="term" value="P:secondary metabolite biosynthetic process"/>
    <property type="evidence" value="ECO:0007669"/>
    <property type="project" value="TreeGrafter"/>
</dbReference>
<keyword evidence="2" id="KW-0597">Phosphoprotein</keyword>
<dbReference type="Pfam" id="PF23297">
    <property type="entry name" value="ACP_SdgA_C"/>
    <property type="match status" value="1"/>
</dbReference>
<dbReference type="InterPro" id="IPR020843">
    <property type="entry name" value="ER"/>
</dbReference>
<feature type="domain" description="Carrier" evidence="9">
    <location>
        <begin position="2251"/>
        <end position="2328"/>
    </location>
</feature>
<dbReference type="GO" id="GO:0031177">
    <property type="term" value="F:phosphopantetheine binding"/>
    <property type="evidence" value="ECO:0007669"/>
    <property type="project" value="InterPro"/>
</dbReference>
<evidence type="ECO:0000259" key="11">
    <source>
        <dbReference type="PROSITE" id="PS52019"/>
    </source>
</evidence>
<reference evidence="12 14" key="1">
    <citation type="journal article" date="2020" name="Stud. Mycol.">
        <title>101 Dothideomycetes genomes: a test case for predicting lifestyles and emergence of pathogens.</title>
        <authorList>
            <person name="Haridas S."/>
            <person name="Albert R."/>
            <person name="Binder M."/>
            <person name="Bloem J."/>
            <person name="Labutti K."/>
            <person name="Salamov A."/>
            <person name="Andreopoulos B."/>
            <person name="Baker S."/>
            <person name="Barry K."/>
            <person name="Bills G."/>
            <person name="Bluhm B."/>
            <person name="Cannon C."/>
            <person name="Castanera R."/>
            <person name="Culley D."/>
            <person name="Daum C."/>
            <person name="Ezra D."/>
            <person name="Gonzalez J."/>
            <person name="Henrissat B."/>
            <person name="Kuo A."/>
            <person name="Liang C."/>
            <person name="Lipzen A."/>
            <person name="Lutzoni F."/>
            <person name="Magnuson J."/>
            <person name="Mondo S."/>
            <person name="Nolan M."/>
            <person name="Ohm R."/>
            <person name="Pangilinan J."/>
            <person name="Park H.-J."/>
            <person name="Ramirez L."/>
            <person name="Alfaro M."/>
            <person name="Sun H."/>
            <person name="Tritt A."/>
            <person name="Yoshinaga Y."/>
            <person name="Zwiers L.-H."/>
            <person name="Turgeon B."/>
            <person name="Goodwin S."/>
            <person name="Spatafora J."/>
            <person name="Crous P."/>
            <person name="Grigoriev I."/>
        </authorList>
    </citation>
    <scope>NUCLEOTIDE SEQUENCE</scope>
    <source>
        <strain evidence="12 14">CBS 304.34</strain>
    </source>
</reference>
<dbReference type="Pfam" id="PF23114">
    <property type="entry name" value="NAD-bd_HRPKS_sdrA"/>
    <property type="match status" value="1"/>
</dbReference>
<dbReference type="GO" id="GO:0004315">
    <property type="term" value="F:3-oxoacyl-[acyl-carrier-protein] synthase activity"/>
    <property type="evidence" value="ECO:0007669"/>
    <property type="project" value="InterPro"/>
</dbReference>
<dbReference type="Pfam" id="PF00698">
    <property type="entry name" value="Acyl_transf_1"/>
    <property type="match status" value="1"/>
</dbReference>
<dbReference type="GO" id="GO:1901336">
    <property type="term" value="P:lactone biosynthetic process"/>
    <property type="evidence" value="ECO:0007669"/>
    <property type="project" value="UniProtKB-ARBA"/>
</dbReference>
<dbReference type="InterPro" id="IPR057326">
    <property type="entry name" value="KR_dom"/>
</dbReference>
<evidence type="ECO:0000256" key="8">
    <source>
        <dbReference type="PROSITE-ProRule" id="PRU01363"/>
    </source>
</evidence>
<dbReference type="Pfam" id="PF00109">
    <property type="entry name" value="ketoacyl-synt"/>
    <property type="match status" value="1"/>
</dbReference>
<dbReference type="SUPFAM" id="SSF51735">
    <property type="entry name" value="NAD(P)-binding Rossmann-fold domains"/>
    <property type="match status" value="2"/>
</dbReference>
<dbReference type="InterPro" id="IPR016039">
    <property type="entry name" value="Thiolase-like"/>
</dbReference>
<keyword evidence="3" id="KW-0808">Transferase</keyword>
<dbReference type="SMART" id="SM00823">
    <property type="entry name" value="PKS_PP"/>
    <property type="match status" value="1"/>
</dbReference>
<dbReference type="InterPro" id="IPR016036">
    <property type="entry name" value="Malonyl_transacylase_ACP-bd"/>
</dbReference>
<evidence type="ECO:0000256" key="3">
    <source>
        <dbReference type="ARBA" id="ARBA00022679"/>
    </source>
</evidence>
<dbReference type="InterPro" id="IPR016035">
    <property type="entry name" value="Acyl_Trfase/lysoPLipase"/>
</dbReference>
<dbReference type="Pfam" id="PF02801">
    <property type="entry name" value="Ketoacyl-synt_C"/>
    <property type="match status" value="1"/>
</dbReference>
<dbReference type="SUPFAM" id="SSF47336">
    <property type="entry name" value="ACP-like"/>
    <property type="match status" value="1"/>
</dbReference>
<dbReference type="GO" id="GO:0006633">
    <property type="term" value="P:fatty acid biosynthetic process"/>
    <property type="evidence" value="ECO:0007669"/>
    <property type="project" value="InterPro"/>
</dbReference>
<evidence type="ECO:0000256" key="5">
    <source>
        <dbReference type="ARBA" id="ARBA00023002"/>
    </source>
</evidence>
<dbReference type="InterPro" id="IPR020806">
    <property type="entry name" value="PKS_PP-bd"/>
</dbReference>
<feature type="domain" description="Ketosynthase family 3 (KS3)" evidence="10">
    <location>
        <begin position="1"/>
        <end position="413"/>
    </location>
</feature>
<dbReference type="Gene3D" id="1.10.1200.10">
    <property type="entry name" value="ACP-like"/>
    <property type="match status" value="1"/>
</dbReference>
<evidence type="ECO:0000256" key="2">
    <source>
        <dbReference type="ARBA" id="ARBA00022553"/>
    </source>
</evidence>
<dbReference type="GO" id="GO:0004312">
    <property type="term" value="F:fatty acid synthase activity"/>
    <property type="evidence" value="ECO:0007669"/>
    <property type="project" value="TreeGrafter"/>
</dbReference>
<dbReference type="SUPFAM" id="SSF52151">
    <property type="entry name" value="FabD/lysophospholipase-like"/>
    <property type="match status" value="1"/>
</dbReference>
<dbReference type="InterPro" id="IPR018201">
    <property type="entry name" value="Ketoacyl_synth_AS"/>
</dbReference>
<dbReference type="PROSITE" id="PS52019">
    <property type="entry name" value="PKS_MFAS_DH"/>
    <property type="match status" value="1"/>
</dbReference>
<dbReference type="InterPro" id="IPR014030">
    <property type="entry name" value="Ketoacyl_synth_N"/>
</dbReference>
<dbReference type="CDD" id="cd05195">
    <property type="entry name" value="enoyl_red"/>
    <property type="match status" value="1"/>
</dbReference>
<sequence>MHALENAIFSFTSTSALNFAAWSKIPKERFNIDSFWSQTKNRNTSTAKGAHFLKQDISKFDANFFTLPKNDVEATDPQQRIMMEVAYEALERAGLPLSKIAGTKTGVFMGSFTSDYREGMLRDPDNLPANTATASPTTALSARMSWLWDLRGPCFTLDTACSSSLVALHLACQSLRTGESDYAIVGGTSLLLNPEWFMNLSGQGFISPDGKCKSFDESGNGYGRGEGFGCVILKRVDDAVLAGDPIRAVIRGTGSNQDGHTKGFTVPSADAQATLIADVYRSAGLDFNNTGYVEAHGTGTQAGDVQETTALARTIAATHTSQNKLIIGSVKSNIGHLEAAAGIAGIIKAVLILETGLIPPSINFKKGNPKIKFEEWKLQVATKLTPWPTNGLRRVSTNSFGYGGTNAHAILDDATSYLQGRGISPIPHVASNDRSGPRLFVLSAQDKEGLKRVKEPLAQYVEGKNAKQTNEFLSQLAYTLSDRRSHLQWKTYAVASSPDQLAETLNSDENPALIAQSSRQPRLGFIFTGQGAQWPGMGMQLMAYPVFRESVAAADRYLQEVCECPWSATEELEKSKTSSRLHLAEFSQALCTVLQVALVDLLRTWGILPSAVAGHSSGEIAAAYAMGALTKEDAWRVAYYRGVLSTKMKTNSPDLKGSMMAAGLSPEKAEEWFAKVTEGELVVACINSPTSVTISGDTAGIEQLLGMLQKAGVFARKLQVDTAYHSPHMQTVAQDYYMLLSDLVPLVPDGDCIMHSSVEGSIIEAEQLGAVNWVRNLISPVQFSTAVYDMLRPVRDGKRADENAVDLLIELGPHSALQGPATQTLKAHNITNIPYQSVVARNQNAVETALSLAGSLWAQGYKVNVQQVNGDGGKQFTAPLVDLPTYPWKHAQRYYHEDRIEQEFLHRARPKQSLIGAPAPAMGEREYLWRGFIRLAEEPWIADHQIQGSVLYPAAGYLAMALEAASQTADPSKQISSFRLQDIQLTAAAVLSTEADVECIVQLRPHNASTRDSSSTWTEFTVTSSPDSKALVKNCSGLILVEYEPAPGSEASQERTLELQALTSQYDEAKASCNSRIDSTEFYSDLSAVGLQYGPAFANVREARNRDGQSYGLVEIPDVPAWTPEGCDRPHVIHPGTLDAIFHLAFAAVMGENALTAMVPKSIDEIIISAHVPWTPGVKLPGFANSAKHGFRELKSDILMLDDNEHLPAVDIRGFLCAEVAGGSASNTQTAAKSITSKLVWRPAVDLLTTEELQRALDPIRGTEKVAEYVKLLHHSNPALSVLEIASNSSLLTHGDLSNISKTGEVTIACGDAELKAKLDETAHDALIESLDFTEELLPESLEGRSYDVVILSDLDSFDSQAELTLSNIAKVLKPDGSVCFSADKDAVVKFQSYANELLTTVFQSAEHSFVIGQKSLHANGINGTNGRAEPDLITLIQPAELTEKARAAASDIGTALQGHGYEIDTFSWGSDVSSLAGKTCISLLELQESILQDLAKSDFENIKKLILASASVFWVTTFDDPSSSMIDGLARVVRNETPGLSLRTFHAGEALLSSSARLAKLVSTAFNSKSEEDEYLVKDDLLHVSRIEENVALNDQINDLLPGAASTITSMPLKDAKFGLKMCIQTPGMLDSVCMEIDELAGTELEPNYVEIQVKASSVNFRDVMAAMGQLPDSRLGLDAAGLVRRVGSAVTKFKVGDRVAVYGHGAHRTIHRTRDELCALIPEGMTFEQAAAVPAIHGTAWNALVRLARVQKGQSILIHAAAGGVGQAAIQIARHFELEIFATVSSETKRKLLRDTYGIPDDHIFNSRALSFVKGIKRMTNGRGVDVILNSLSGETLRQTWHCIAPFGYFIEIGLRDILANTGLDMAPFQQDATFTFFNLNHLEQDRPDILATIIEGAFDLFRRGISKPVEPLVSYPISEVETALRLMQAGKYLGKQVFTWGDDDVVPVIQPPKSSLKLDPEGVYVLVGGLGGLGRSLSMKLVQLGARKLCFFSRSGAKSAAAKELVHDLEQLNVQVQALVCDVADDSAVAASIAKCSQELGTIRGIFQCAMVLRDTLFVNMTHQQWLEATRPKVQGSWNLSKRLPNVDFFISLSSFAAVYGNRGQTNYSAAGAYEDALAYHRRAQGQRATTVDLGIMRDIGVLAETGITESLMEWEKPYGIREPEFHALMERAIDGDIHATGGAQVITGLATGGSAIAAGIDAPFYLDSKRFSIMALTGTRNQDSGADSASASAPTHTLIAAAESLEEAATAITNALVKQVAKMLQMPVEEIDVERFLHSYGIDSLVAIELMNWALKELKTSVTVFDVLAGVPISTFATKLAAKSTVLPAALKPE</sequence>
<feature type="region of interest" description="C-terminal hotdog fold" evidence="8">
    <location>
        <begin position="1074"/>
        <end position="1226"/>
    </location>
</feature>
<dbReference type="SMART" id="SM00827">
    <property type="entry name" value="PKS_AT"/>
    <property type="match status" value="1"/>
</dbReference>
<dbReference type="InterPro" id="IPR020841">
    <property type="entry name" value="PKS_Beta-ketoAc_synthase_dom"/>
</dbReference>
<dbReference type="InterPro" id="IPR013968">
    <property type="entry name" value="PKS_KR"/>
</dbReference>
<organism evidence="12">
    <name type="scientific">Mytilinidion resinicola</name>
    <dbReference type="NCBI Taxonomy" id="574789"/>
    <lineage>
        <taxon>Eukaryota</taxon>
        <taxon>Fungi</taxon>
        <taxon>Dikarya</taxon>
        <taxon>Ascomycota</taxon>
        <taxon>Pezizomycotina</taxon>
        <taxon>Dothideomycetes</taxon>
        <taxon>Pleosporomycetidae</taxon>
        <taxon>Mytilinidiales</taxon>
        <taxon>Mytilinidiaceae</taxon>
        <taxon>Mytilinidion</taxon>
    </lineage>
</organism>
<dbReference type="Pfam" id="PF14765">
    <property type="entry name" value="PS-DH"/>
    <property type="match status" value="1"/>
</dbReference>
<gene>
    <name evidence="12 14" type="ORF">BDZ99DRAFT_573741</name>
</gene>
<dbReference type="InterPro" id="IPR050091">
    <property type="entry name" value="PKS_NRPS_Biosynth_Enz"/>
</dbReference>
<dbReference type="SMART" id="SM00825">
    <property type="entry name" value="PKS_KS"/>
    <property type="match status" value="1"/>
</dbReference>
<evidence type="ECO:0000256" key="6">
    <source>
        <dbReference type="ARBA" id="ARBA00023268"/>
    </source>
</evidence>
<dbReference type="Gene3D" id="3.10.129.110">
    <property type="entry name" value="Polyketide synthase dehydratase"/>
    <property type="match status" value="1"/>
</dbReference>
<dbReference type="PROSITE" id="PS00606">
    <property type="entry name" value="KS3_1"/>
    <property type="match status" value="1"/>
</dbReference>
<dbReference type="Pfam" id="PF16197">
    <property type="entry name" value="KAsynt_C_assoc"/>
    <property type="match status" value="1"/>
</dbReference>
<dbReference type="InterPro" id="IPR009081">
    <property type="entry name" value="PP-bd_ACP"/>
</dbReference>
<dbReference type="RefSeq" id="XP_033573117.1">
    <property type="nucleotide sequence ID" value="XM_033728318.1"/>
</dbReference>
<dbReference type="PROSITE" id="PS01162">
    <property type="entry name" value="QOR_ZETA_CRYSTAL"/>
    <property type="match status" value="1"/>
</dbReference>
<keyword evidence="7" id="KW-0012">Acyltransferase</keyword>
<dbReference type="InterPro" id="IPR056501">
    <property type="entry name" value="NAD-bd_HRPKS_sdrA"/>
</dbReference>
<name>A0A6A6YCB1_9PEZI</name>
<keyword evidence="1" id="KW-0596">Phosphopantetheine</keyword>
<dbReference type="Gene3D" id="3.40.366.10">
    <property type="entry name" value="Malonyl-Coenzyme A Acyl Carrier Protein, domain 2"/>
    <property type="match status" value="1"/>
</dbReference>
<dbReference type="EMBL" id="MU003707">
    <property type="protein sequence ID" value="KAF2806153.1"/>
    <property type="molecule type" value="Genomic_DNA"/>
</dbReference>
<dbReference type="PANTHER" id="PTHR43775:SF29">
    <property type="entry name" value="ASPERFURANONE POLYKETIDE SYNTHASE AFOG-RELATED"/>
    <property type="match status" value="1"/>
</dbReference>
<evidence type="ECO:0000259" key="10">
    <source>
        <dbReference type="PROSITE" id="PS52004"/>
    </source>
</evidence>
<proteinExistence type="predicted"/>
<keyword evidence="13" id="KW-1185">Reference proteome</keyword>
<accession>A0A6A6YCB1</accession>
<dbReference type="InterPro" id="IPR049552">
    <property type="entry name" value="PKS_DH_N"/>
</dbReference>
<evidence type="ECO:0000313" key="12">
    <source>
        <dbReference type="EMBL" id="KAF2806153.1"/>
    </source>
</evidence>
<protein>
    <submittedName>
        <fullName evidence="12 14">Polyketide synthase</fullName>
    </submittedName>
</protein>
<evidence type="ECO:0000256" key="7">
    <source>
        <dbReference type="ARBA" id="ARBA00023315"/>
    </source>
</evidence>
<keyword evidence="4" id="KW-0521">NADP</keyword>
<keyword evidence="5" id="KW-0560">Oxidoreductase</keyword>
<dbReference type="InterPro" id="IPR014043">
    <property type="entry name" value="Acyl_transferase_dom"/>
</dbReference>
<evidence type="ECO:0000256" key="4">
    <source>
        <dbReference type="ARBA" id="ARBA00022857"/>
    </source>
</evidence>
<dbReference type="InterPro" id="IPR020807">
    <property type="entry name" value="PKS_DH"/>
</dbReference>
<evidence type="ECO:0000256" key="1">
    <source>
        <dbReference type="ARBA" id="ARBA00022450"/>
    </source>
</evidence>
<dbReference type="PROSITE" id="PS52004">
    <property type="entry name" value="KS3_2"/>
    <property type="match status" value="1"/>
</dbReference>
<dbReference type="SMART" id="SM00829">
    <property type="entry name" value="PKS_ER"/>
    <property type="match status" value="1"/>
</dbReference>
<dbReference type="GeneID" id="54469211"/>
<dbReference type="SUPFAM" id="SSF55048">
    <property type="entry name" value="Probable ACP-binding domain of malonyl-CoA ACP transacylase"/>
    <property type="match status" value="1"/>
</dbReference>
<dbReference type="Gene3D" id="3.90.180.10">
    <property type="entry name" value="Medium-chain alcohol dehydrogenases, catalytic domain"/>
    <property type="match status" value="1"/>
</dbReference>
<dbReference type="Pfam" id="PF08240">
    <property type="entry name" value="ADH_N"/>
    <property type="match status" value="1"/>
</dbReference>
<dbReference type="InterPro" id="IPR014031">
    <property type="entry name" value="Ketoacyl_synth_C"/>
</dbReference>
<dbReference type="GO" id="GO:0016491">
    <property type="term" value="F:oxidoreductase activity"/>
    <property type="evidence" value="ECO:0007669"/>
    <property type="project" value="UniProtKB-KW"/>
</dbReference>
<dbReference type="InterPro" id="IPR032821">
    <property type="entry name" value="PKS_assoc"/>
</dbReference>
<dbReference type="InterPro" id="IPR042104">
    <property type="entry name" value="PKS_dehydratase_sf"/>
</dbReference>
<dbReference type="Pfam" id="PF00107">
    <property type="entry name" value="ADH_zinc_N"/>
    <property type="match status" value="1"/>
</dbReference>
<dbReference type="InterPro" id="IPR049900">
    <property type="entry name" value="PKS_mFAS_DH"/>
</dbReference>
<dbReference type="OrthoDB" id="329835at2759"/>
<dbReference type="PANTHER" id="PTHR43775">
    <property type="entry name" value="FATTY ACID SYNTHASE"/>
    <property type="match status" value="1"/>
</dbReference>
<dbReference type="InterPro" id="IPR001227">
    <property type="entry name" value="Ac_transferase_dom_sf"/>
</dbReference>
<dbReference type="Gene3D" id="3.40.47.10">
    <property type="match status" value="1"/>
</dbReference>
<dbReference type="CDD" id="cd00833">
    <property type="entry name" value="PKS"/>
    <property type="match status" value="1"/>
</dbReference>
<feature type="domain" description="PKS/mFAS DH" evidence="11">
    <location>
        <begin position="912"/>
        <end position="1226"/>
    </location>
</feature>
<reference evidence="14" key="3">
    <citation type="submission" date="2025-04" db="UniProtKB">
        <authorList>
            <consortium name="RefSeq"/>
        </authorList>
    </citation>
    <scope>IDENTIFICATION</scope>
    <source>
        <strain evidence="14">CBS 304.34</strain>
    </source>
</reference>
<dbReference type="SMART" id="SM00826">
    <property type="entry name" value="PKS_DH"/>
    <property type="match status" value="1"/>
</dbReference>
<evidence type="ECO:0000259" key="9">
    <source>
        <dbReference type="PROSITE" id="PS50075"/>
    </source>
</evidence>
<reference evidence="14" key="2">
    <citation type="submission" date="2020-04" db="EMBL/GenBank/DDBJ databases">
        <authorList>
            <consortium name="NCBI Genome Project"/>
        </authorList>
    </citation>
    <scope>NUCLEOTIDE SEQUENCE</scope>
    <source>
        <strain evidence="14">CBS 304.34</strain>
    </source>
</reference>
<keyword evidence="6" id="KW-0511">Multifunctional enzyme</keyword>
<dbReference type="Pfam" id="PF08659">
    <property type="entry name" value="KR"/>
    <property type="match status" value="1"/>
</dbReference>
<dbReference type="InterPro" id="IPR036291">
    <property type="entry name" value="NAD(P)-bd_dom_sf"/>
</dbReference>
<dbReference type="InterPro" id="IPR011032">
    <property type="entry name" value="GroES-like_sf"/>
</dbReference>
<evidence type="ECO:0000313" key="13">
    <source>
        <dbReference type="Proteomes" id="UP000504636"/>
    </source>
</evidence>
<dbReference type="Proteomes" id="UP000504636">
    <property type="component" value="Unplaced"/>
</dbReference>
<dbReference type="InterPro" id="IPR036736">
    <property type="entry name" value="ACP-like_sf"/>
</dbReference>